<proteinExistence type="predicted"/>
<dbReference type="Gene3D" id="1.20.5.170">
    <property type="match status" value="1"/>
</dbReference>
<feature type="compositionally biased region" description="Low complexity" evidence="2">
    <location>
        <begin position="35"/>
        <end position="50"/>
    </location>
</feature>
<evidence type="ECO:0000256" key="2">
    <source>
        <dbReference type="SAM" id="MobiDB-lite"/>
    </source>
</evidence>
<reference evidence="3 4" key="1">
    <citation type="journal article" date="2024" name="Nat. Commun.">
        <title>Phylogenomics reveals the evolutionary origins of lichenization in chlorophyte algae.</title>
        <authorList>
            <person name="Puginier C."/>
            <person name="Libourel C."/>
            <person name="Otte J."/>
            <person name="Skaloud P."/>
            <person name="Haon M."/>
            <person name="Grisel S."/>
            <person name="Petersen M."/>
            <person name="Berrin J.G."/>
            <person name="Delaux P.M."/>
            <person name="Dal Grande F."/>
            <person name="Keller J."/>
        </authorList>
    </citation>
    <scope>NUCLEOTIDE SEQUENCE [LARGE SCALE GENOMIC DNA]</scope>
    <source>
        <strain evidence="3 4">SAG 2043</strain>
    </source>
</reference>
<dbReference type="InterPro" id="IPR046347">
    <property type="entry name" value="bZIP_sf"/>
</dbReference>
<organism evidence="3 4">
    <name type="scientific">[Myrmecia] bisecta</name>
    <dbReference type="NCBI Taxonomy" id="41462"/>
    <lineage>
        <taxon>Eukaryota</taxon>
        <taxon>Viridiplantae</taxon>
        <taxon>Chlorophyta</taxon>
        <taxon>core chlorophytes</taxon>
        <taxon>Trebouxiophyceae</taxon>
        <taxon>Trebouxiales</taxon>
        <taxon>Trebouxiaceae</taxon>
        <taxon>Myrmecia</taxon>
    </lineage>
</organism>
<comment type="caution">
    <text evidence="3">The sequence shown here is derived from an EMBL/GenBank/DDBJ whole genome shotgun (WGS) entry which is preliminary data.</text>
</comment>
<keyword evidence="4" id="KW-1185">Reference proteome</keyword>
<evidence type="ECO:0000256" key="1">
    <source>
        <dbReference type="SAM" id="Coils"/>
    </source>
</evidence>
<gene>
    <name evidence="3" type="ORF">WJX72_010119</name>
</gene>
<dbReference type="CDD" id="cd14688">
    <property type="entry name" value="bZIP_YAP"/>
    <property type="match status" value="1"/>
</dbReference>
<name>A0AAW1PMG5_9CHLO</name>
<evidence type="ECO:0000313" key="4">
    <source>
        <dbReference type="Proteomes" id="UP001489004"/>
    </source>
</evidence>
<sequence>MMLTADTDYCPTDVPGGPRTEAHERSDGEMTSSGASNSPAATRATSAAKAATKEKPKRWKNRTHEQWVQNKLAQKQYRQRKKEHVAQLQAAADELALKMAQLSNITAEASALERRNHELEAALGAKQAEIATARAQSASGSGQTSVSGGSGRDAQLSEDRAAQCEAFTAAWHRQIHELRAYLESVGLGDGQRVPNDPQQTDPGVNLMLKHHMEDVLSFCIKAYRMEEHDLAALATASYAEVADLQQYEDPKKWLRCAEELNFTPSQRRCLLQRRRQVLPRFERLYADRQSLNLGILKLLLPAALNGVPGEAGKQEQRQAAALLAAVQALEDNLAEEQRIYSEEDYVLFNDLLTPVQGAWLHLKAFPDHCDPLPLMAAVEILHPEDAP</sequence>
<dbReference type="Proteomes" id="UP001489004">
    <property type="component" value="Unassembled WGS sequence"/>
</dbReference>
<feature type="coiled-coil region" evidence="1">
    <location>
        <begin position="312"/>
        <end position="339"/>
    </location>
</feature>
<evidence type="ECO:0000313" key="3">
    <source>
        <dbReference type="EMBL" id="KAK9809144.1"/>
    </source>
</evidence>
<evidence type="ECO:0008006" key="5">
    <source>
        <dbReference type="Google" id="ProtNLM"/>
    </source>
</evidence>
<dbReference type="EMBL" id="JALJOR010000011">
    <property type="protein sequence ID" value="KAK9809144.1"/>
    <property type="molecule type" value="Genomic_DNA"/>
</dbReference>
<feature type="region of interest" description="Disordered" evidence="2">
    <location>
        <begin position="1"/>
        <end position="63"/>
    </location>
</feature>
<accession>A0AAW1PMG5</accession>
<feature type="compositionally biased region" description="Low complexity" evidence="2">
    <location>
        <begin position="134"/>
        <end position="147"/>
    </location>
</feature>
<protein>
    <recommendedName>
        <fullName evidence="5">BZIP domain-containing protein</fullName>
    </recommendedName>
</protein>
<dbReference type="AlphaFoldDB" id="A0AAW1PMG5"/>
<keyword evidence="1" id="KW-0175">Coiled coil</keyword>
<dbReference type="SUPFAM" id="SSF57959">
    <property type="entry name" value="Leucine zipper domain"/>
    <property type="match status" value="1"/>
</dbReference>
<feature type="region of interest" description="Disordered" evidence="2">
    <location>
        <begin position="134"/>
        <end position="157"/>
    </location>
</feature>
<dbReference type="GO" id="GO:0003700">
    <property type="term" value="F:DNA-binding transcription factor activity"/>
    <property type="evidence" value="ECO:0007669"/>
    <property type="project" value="InterPro"/>
</dbReference>